<dbReference type="RefSeq" id="WP_014387848.1">
    <property type="nucleotide sequence ID" value="NC_017025.1"/>
</dbReference>
<dbReference type="PANTHER" id="PTHR46111:SF2">
    <property type="entry name" value="SAM-DEPENDENT METHYLTRANSFERASE"/>
    <property type="match status" value="1"/>
</dbReference>
<reference evidence="7 8" key="1">
    <citation type="journal article" date="2012" name="J. Bacteriol.">
        <title>Complete Genome Sequence of Flavobacterium indicum GPSTA100-9T, Isolated from Warm Spring Water.</title>
        <authorList>
            <person name="Barbier P."/>
            <person name="Houel A."/>
            <person name="Loux V."/>
            <person name="Poulain J."/>
            <person name="Bernardet J.F."/>
            <person name="Touchon M."/>
            <person name="Duchaud E."/>
        </authorList>
    </citation>
    <scope>NUCLEOTIDE SEQUENCE [LARGE SCALE GENOMIC DNA]</scope>
    <source>
        <strain evidence="8">DSM 17447 / CIP 109464 / GPTSA100-9</strain>
    </source>
</reference>
<evidence type="ECO:0000259" key="6">
    <source>
        <dbReference type="Pfam" id="PF00590"/>
    </source>
</evidence>
<dbReference type="KEGG" id="fin:KQS_03600"/>
<dbReference type="OrthoDB" id="7061662at2"/>
<keyword evidence="2" id="KW-0698">rRNA processing</keyword>
<dbReference type="PANTHER" id="PTHR46111">
    <property type="entry name" value="RIBOSOMAL RNA SMALL SUBUNIT METHYLTRANSFERASE I"/>
    <property type="match status" value="1"/>
</dbReference>
<dbReference type="PIRSF" id="PIRSF005917">
    <property type="entry name" value="MTase_YraL"/>
    <property type="match status" value="1"/>
</dbReference>
<dbReference type="Gene3D" id="3.30.950.10">
    <property type="entry name" value="Methyltransferase, Cobalt-precorrin-4 Transmethylase, Domain 2"/>
    <property type="match status" value="1"/>
</dbReference>
<sequence>MSTNTTTLGKLYLIPCTLSNPGEIEVNPFDVLPTQVKNCIDQLDHFIVEHSKSARKFIKSIAPDKKQADLVLFELNKHTQANAIKEMIQPLLQGKNMGIVSEAGCPGIADPGAVIVDLAHKKNIQVIPLVGPSSILLALMGSGMNGQSFAFNGYLPIDKNDKKTALKNLEKLSSEKNQAQLFMETPYRNNKFLEDILNTLNAHTKLCIACDITLPTEFIKTKTVNDWKKNKVDLHNRPCIFVIQKD</sequence>
<gene>
    <name evidence="7" type="ordered locus">KQS_03600</name>
</gene>
<dbReference type="InterPro" id="IPR035996">
    <property type="entry name" value="4pyrrol_Methylase_sf"/>
</dbReference>
<dbReference type="GO" id="GO:0032259">
    <property type="term" value="P:methylation"/>
    <property type="evidence" value="ECO:0007669"/>
    <property type="project" value="UniProtKB-KW"/>
</dbReference>
<dbReference type="CDD" id="cd11649">
    <property type="entry name" value="RsmI_like"/>
    <property type="match status" value="1"/>
</dbReference>
<accession>H8XTA9</accession>
<evidence type="ECO:0000313" key="8">
    <source>
        <dbReference type="Proteomes" id="UP000007599"/>
    </source>
</evidence>
<evidence type="ECO:0000256" key="4">
    <source>
        <dbReference type="ARBA" id="ARBA00022679"/>
    </source>
</evidence>
<feature type="domain" description="Tetrapyrrole methylase" evidence="6">
    <location>
        <begin position="36"/>
        <end position="224"/>
    </location>
</feature>
<reference evidence="8" key="2">
    <citation type="submission" date="2012-03" db="EMBL/GenBank/DDBJ databases">
        <title>Complete genome sequence of Flavobacterium indicum GPTSA100-9T, isolated from warm spring water.</title>
        <authorList>
            <person name="Barbier P."/>
            <person name="Houel A."/>
            <person name="Loux V."/>
            <person name="Poulain J."/>
            <person name="Bernardet J.-F."/>
            <person name="Touchon M."/>
            <person name="Duchaud E."/>
        </authorList>
    </citation>
    <scope>NUCLEOTIDE SEQUENCE [LARGE SCALE GENOMIC DNA]</scope>
    <source>
        <strain evidence="8">DSM 17447 / CIP 109464 / GPTSA100-9</strain>
    </source>
</reference>
<dbReference type="GO" id="GO:0006364">
    <property type="term" value="P:rRNA processing"/>
    <property type="evidence" value="ECO:0007669"/>
    <property type="project" value="UniProtKB-KW"/>
</dbReference>
<keyword evidence="4 7" id="KW-0808">Transferase</keyword>
<evidence type="ECO:0000313" key="7">
    <source>
        <dbReference type="EMBL" id="CCG52706.1"/>
    </source>
</evidence>
<dbReference type="EMBL" id="HE774682">
    <property type="protein sequence ID" value="CCG52706.1"/>
    <property type="molecule type" value="Genomic_DNA"/>
</dbReference>
<dbReference type="AlphaFoldDB" id="H8XTA9"/>
<dbReference type="Pfam" id="PF00590">
    <property type="entry name" value="TP_methylase"/>
    <property type="match status" value="1"/>
</dbReference>
<proteinExistence type="predicted"/>
<dbReference type="PATRIC" id="fig|1094466.5.peg.710"/>
<protein>
    <submittedName>
        <fullName evidence="7">Probable methyltransferase</fullName>
    </submittedName>
</protein>
<dbReference type="GO" id="GO:0008168">
    <property type="term" value="F:methyltransferase activity"/>
    <property type="evidence" value="ECO:0007669"/>
    <property type="project" value="UniProtKB-KW"/>
</dbReference>
<evidence type="ECO:0000256" key="5">
    <source>
        <dbReference type="ARBA" id="ARBA00022691"/>
    </source>
</evidence>
<dbReference type="Gene3D" id="3.40.1010.10">
    <property type="entry name" value="Cobalt-precorrin-4 Transmethylase, Domain 1"/>
    <property type="match status" value="1"/>
</dbReference>
<dbReference type="InterPro" id="IPR014776">
    <property type="entry name" value="4pyrrole_Mease_sub2"/>
</dbReference>
<evidence type="ECO:0000256" key="1">
    <source>
        <dbReference type="ARBA" id="ARBA00022490"/>
    </source>
</evidence>
<name>H8XTA9_FLAIG</name>
<dbReference type="InterPro" id="IPR008189">
    <property type="entry name" value="rRNA_ssu_MeTfrase_I"/>
</dbReference>
<dbReference type="HOGENOM" id="CLU_044779_4_1_10"/>
<dbReference type="Proteomes" id="UP000007599">
    <property type="component" value="Chromosome I"/>
</dbReference>
<dbReference type="STRING" id="1094466.KQS_03600"/>
<evidence type="ECO:0000256" key="2">
    <source>
        <dbReference type="ARBA" id="ARBA00022552"/>
    </source>
</evidence>
<organism evidence="7 8">
    <name type="scientific">Flavobacterium indicum (strain DSM 17447 / CIP 109464 / GPTSA100-9)</name>
    <dbReference type="NCBI Taxonomy" id="1094466"/>
    <lineage>
        <taxon>Bacteria</taxon>
        <taxon>Pseudomonadati</taxon>
        <taxon>Bacteroidota</taxon>
        <taxon>Flavobacteriia</taxon>
        <taxon>Flavobacteriales</taxon>
        <taxon>Flavobacteriaceae</taxon>
        <taxon>Flavobacterium</taxon>
    </lineage>
</organism>
<dbReference type="SUPFAM" id="SSF53790">
    <property type="entry name" value="Tetrapyrrole methylase"/>
    <property type="match status" value="1"/>
</dbReference>
<dbReference type="InterPro" id="IPR000878">
    <property type="entry name" value="4pyrrol_Mease"/>
</dbReference>
<keyword evidence="5" id="KW-0949">S-adenosyl-L-methionine</keyword>
<keyword evidence="1" id="KW-0963">Cytoplasm</keyword>
<keyword evidence="3 7" id="KW-0489">Methyltransferase</keyword>
<evidence type="ECO:0000256" key="3">
    <source>
        <dbReference type="ARBA" id="ARBA00022603"/>
    </source>
</evidence>
<dbReference type="eggNOG" id="COG0313">
    <property type="taxonomic scope" value="Bacteria"/>
</dbReference>
<dbReference type="InterPro" id="IPR014777">
    <property type="entry name" value="4pyrrole_Mease_sub1"/>
</dbReference>
<keyword evidence="8" id="KW-1185">Reference proteome</keyword>